<evidence type="ECO:0000256" key="1">
    <source>
        <dbReference type="ARBA" id="ARBA00004123"/>
    </source>
</evidence>
<evidence type="ECO:0000256" key="17">
    <source>
        <dbReference type="ARBA" id="ARBA00023054"/>
    </source>
</evidence>
<dbReference type="Gene3D" id="1.10.287.160">
    <property type="entry name" value="HR1 repeat"/>
    <property type="match status" value="3"/>
</dbReference>
<dbReference type="OMA" id="ECIPEIA"/>
<evidence type="ECO:0000256" key="21">
    <source>
        <dbReference type="ARBA" id="ARBA00047272"/>
    </source>
</evidence>
<feature type="compositionally biased region" description="Low complexity" evidence="26">
    <location>
        <begin position="545"/>
        <end position="558"/>
    </location>
</feature>
<feature type="region of interest" description="Disordered" evidence="26">
    <location>
        <begin position="359"/>
        <end position="404"/>
    </location>
</feature>
<evidence type="ECO:0000256" key="19">
    <source>
        <dbReference type="ARBA" id="ARBA00023163"/>
    </source>
</evidence>
<dbReference type="GO" id="GO:0005634">
    <property type="term" value="C:nucleus"/>
    <property type="evidence" value="ECO:0007669"/>
    <property type="project" value="UniProtKB-SubCell"/>
</dbReference>
<keyword evidence="17 23" id="KW-0175">Coiled coil</keyword>
<keyword evidence="13 24" id="KW-0547">Nucleotide-binding</keyword>
<evidence type="ECO:0000259" key="28">
    <source>
        <dbReference type="PROSITE" id="PS51285"/>
    </source>
</evidence>
<dbReference type="AlphaFoldDB" id="A0A914AK01"/>
<dbReference type="PROSITE" id="PS51860">
    <property type="entry name" value="REM_1"/>
    <property type="match status" value="3"/>
</dbReference>
<evidence type="ECO:0000256" key="25">
    <source>
        <dbReference type="SAM" id="Coils"/>
    </source>
</evidence>
<evidence type="ECO:0000256" key="15">
    <source>
        <dbReference type="ARBA" id="ARBA00022840"/>
    </source>
</evidence>
<dbReference type="RefSeq" id="XP_038063886.1">
    <property type="nucleotide sequence ID" value="XM_038207958.1"/>
</dbReference>
<evidence type="ECO:0000256" key="6">
    <source>
        <dbReference type="ARBA" id="ARBA00005490"/>
    </source>
</evidence>
<dbReference type="PROSITE" id="PS00108">
    <property type="entry name" value="PROTEIN_KINASE_ST"/>
    <property type="match status" value="1"/>
</dbReference>
<dbReference type="CDD" id="cd05589">
    <property type="entry name" value="STKc_PKN"/>
    <property type="match status" value="1"/>
</dbReference>
<dbReference type="InterPro" id="IPR000008">
    <property type="entry name" value="C2_dom"/>
</dbReference>
<feature type="domain" description="Protein kinase" evidence="27">
    <location>
        <begin position="678"/>
        <end position="937"/>
    </location>
</feature>
<dbReference type="GO" id="GO:0030496">
    <property type="term" value="C:midbody"/>
    <property type="evidence" value="ECO:0007669"/>
    <property type="project" value="UniProtKB-SubCell"/>
</dbReference>
<comment type="catalytic activity">
    <reaction evidence="21">
        <text>L-threonyl-[protein] + ATP = O-phospho-L-threonyl-[protein] + ADP + H(+)</text>
        <dbReference type="Rhea" id="RHEA:46608"/>
        <dbReference type="Rhea" id="RHEA-COMP:11060"/>
        <dbReference type="Rhea" id="RHEA-COMP:11605"/>
        <dbReference type="ChEBI" id="CHEBI:15378"/>
        <dbReference type="ChEBI" id="CHEBI:30013"/>
        <dbReference type="ChEBI" id="CHEBI:30616"/>
        <dbReference type="ChEBI" id="CHEBI:61977"/>
        <dbReference type="ChEBI" id="CHEBI:456216"/>
        <dbReference type="EC" id="2.7.11.13"/>
    </reaction>
</comment>
<keyword evidence="12" id="KW-0677">Repeat</keyword>
<dbReference type="CDD" id="cd11625">
    <property type="entry name" value="HR1_PKN_3"/>
    <property type="match status" value="1"/>
</dbReference>
<dbReference type="GO" id="GO:0007165">
    <property type="term" value="P:signal transduction"/>
    <property type="evidence" value="ECO:0007669"/>
    <property type="project" value="InterPro"/>
</dbReference>
<feature type="compositionally biased region" description="Low complexity" evidence="26">
    <location>
        <begin position="625"/>
        <end position="634"/>
    </location>
</feature>
<feature type="domain" description="REM-1" evidence="29">
    <location>
        <begin position="31"/>
        <end position="107"/>
    </location>
</feature>
<dbReference type="Pfam" id="PF02185">
    <property type="entry name" value="HR1"/>
    <property type="match status" value="3"/>
</dbReference>
<evidence type="ECO:0000256" key="26">
    <source>
        <dbReference type="SAM" id="MobiDB-lite"/>
    </source>
</evidence>
<evidence type="ECO:0000256" key="11">
    <source>
        <dbReference type="ARBA" id="ARBA00022679"/>
    </source>
</evidence>
<dbReference type="SMART" id="SM00742">
    <property type="entry name" value="Hr1"/>
    <property type="match status" value="3"/>
</dbReference>
<evidence type="ECO:0000256" key="8">
    <source>
        <dbReference type="ARBA" id="ARBA00022490"/>
    </source>
</evidence>
<dbReference type="InterPro" id="IPR008271">
    <property type="entry name" value="Ser/Thr_kinase_AS"/>
</dbReference>
<keyword evidence="20" id="KW-0539">Nucleus</keyword>
<feature type="domain" description="AGC-kinase C-terminal" evidence="28">
    <location>
        <begin position="938"/>
        <end position="1006"/>
    </location>
</feature>
<dbReference type="InterPro" id="IPR000719">
    <property type="entry name" value="Prot_kinase_dom"/>
</dbReference>
<dbReference type="InterPro" id="IPR035892">
    <property type="entry name" value="C2_domain_sf"/>
</dbReference>
<dbReference type="EC" id="2.7.11.13" evidence="7"/>
<comment type="subcellular location">
    <subcellularLocation>
        <location evidence="5">Cleavage furrow</location>
    </subcellularLocation>
    <subcellularLocation>
        <location evidence="4">Cytoplasm</location>
    </subcellularLocation>
    <subcellularLocation>
        <location evidence="3">Membrane</location>
    </subcellularLocation>
    <subcellularLocation>
        <location evidence="2">Midbody</location>
    </subcellularLocation>
    <subcellularLocation>
        <location evidence="1">Nucleus</location>
    </subcellularLocation>
</comment>
<evidence type="ECO:0000259" key="27">
    <source>
        <dbReference type="PROSITE" id="PS50011"/>
    </source>
</evidence>
<keyword evidence="14" id="KW-0418">Kinase</keyword>
<feature type="domain" description="REM-1" evidence="29">
    <location>
        <begin position="134"/>
        <end position="214"/>
    </location>
</feature>
<keyword evidence="15 24" id="KW-0067">ATP-binding</keyword>
<keyword evidence="9" id="KW-0723">Serine/threonine-protein kinase</keyword>
<name>A0A914AK01_PATMI</name>
<dbReference type="OrthoDB" id="63267at2759"/>
<dbReference type="GO" id="GO:0032154">
    <property type="term" value="C:cleavage furrow"/>
    <property type="evidence" value="ECO:0007669"/>
    <property type="project" value="UniProtKB-SubCell"/>
</dbReference>
<dbReference type="FunFam" id="1.10.287.160:FF:000003">
    <property type="entry name" value="Putative serine/threonine-protein kinase N2"/>
    <property type="match status" value="1"/>
</dbReference>
<dbReference type="InterPro" id="IPR017441">
    <property type="entry name" value="Protein_kinase_ATP_BS"/>
</dbReference>
<dbReference type="CTD" id="5586"/>
<organism evidence="30 31">
    <name type="scientific">Patiria miniata</name>
    <name type="common">Bat star</name>
    <name type="synonym">Asterina miniata</name>
    <dbReference type="NCBI Taxonomy" id="46514"/>
    <lineage>
        <taxon>Eukaryota</taxon>
        <taxon>Metazoa</taxon>
        <taxon>Echinodermata</taxon>
        <taxon>Eleutherozoa</taxon>
        <taxon>Asterozoa</taxon>
        <taxon>Asteroidea</taxon>
        <taxon>Valvatacea</taxon>
        <taxon>Valvatida</taxon>
        <taxon>Asterinidae</taxon>
        <taxon>Patiria</taxon>
    </lineage>
</organism>
<evidence type="ECO:0000313" key="30">
    <source>
        <dbReference type="EnsemblMetazoa" id="XP_038063886.1"/>
    </source>
</evidence>
<proteinExistence type="inferred from homology"/>
<keyword evidence="11" id="KW-0808">Transferase</keyword>
<dbReference type="Gene3D" id="1.10.510.10">
    <property type="entry name" value="Transferase(Phosphotransferase) domain 1"/>
    <property type="match status" value="1"/>
</dbReference>
<evidence type="ECO:0000259" key="29">
    <source>
        <dbReference type="PROSITE" id="PS51860"/>
    </source>
</evidence>
<evidence type="ECO:0000256" key="16">
    <source>
        <dbReference type="ARBA" id="ARBA00023015"/>
    </source>
</evidence>
<dbReference type="GeneID" id="119734453"/>
<accession>A0A914AK01</accession>
<evidence type="ECO:0000256" key="20">
    <source>
        <dbReference type="ARBA" id="ARBA00023242"/>
    </source>
</evidence>
<dbReference type="Pfam" id="PF00433">
    <property type="entry name" value="Pkinase_C"/>
    <property type="match status" value="1"/>
</dbReference>
<dbReference type="PROSITE" id="PS50011">
    <property type="entry name" value="PROTEIN_KINASE_DOM"/>
    <property type="match status" value="1"/>
</dbReference>
<dbReference type="FunFam" id="1.10.287.160:FF:000001">
    <property type="entry name" value="Putative serine/threonine-protein kinase N2"/>
    <property type="match status" value="1"/>
</dbReference>
<feature type="binding site" evidence="24">
    <location>
        <position position="707"/>
    </location>
    <ligand>
        <name>ATP</name>
        <dbReference type="ChEBI" id="CHEBI:30616"/>
    </ligand>
</feature>
<evidence type="ECO:0000256" key="13">
    <source>
        <dbReference type="ARBA" id="ARBA00022741"/>
    </source>
</evidence>
<evidence type="ECO:0000256" key="4">
    <source>
        <dbReference type="ARBA" id="ARBA00004496"/>
    </source>
</evidence>
<evidence type="ECO:0000256" key="22">
    <source>
        <dbReference type="ARBA" id="ARBA00047470"/>
    </source>
</evidence>
<dbReference type="GO" id="GO:0005524">
    <property type="term" value="F:ATP binding"/>
    <property type="evidence" value="ECO:0007669"/>
    <property type="project" value="UniProtKB-UniRule"/>
</dbReference>
<feature type="domain" description="REM-1" evidence="29">
    <location>
        <begin position="234"/>
        <end position="312"/>
    </location>
</feature>
<dbReference type="SUPFAM" id="SSF49562">
    <property type="entry name" value="C2 domain (Calcium/lipid-binding domain, CaLB)"/>
    <property type="match status" value="1"/>
</dbReference>
<dbReference type="GO" id="GO:0031267">
    <property type="term" value="F:small GTPase binding"/>
    <property type="evidence" value="ECO:0007669"/>
    <property type="project" value="InterPro"/>
</dbReference>
<dbReference type="InterPro" id="IPR000961">
    <property type="entry name" value="AGC-kinase_C"/>
</dbReference>
<keyword evidence="8" id="KW-0963">Cytoplasm</keyword>
<dbReference type="SMART" id="SM00220">
    <property type="entry name" value="S_TKc"/>
    <property type="match status" value="1"/>
</dbReference>
<protein>
    <recommendedName>
        <fullName evidence="7">protein kinase C</fullName>
        <ecNumber evidence="7">2.7.11.13</ecNumber>
    </recommendedName>
</protein>
<dbReference type="SUPFAM" id="SSF56112">
    <property type="entry name" value="Protein kinase-like (PK-like)"/>
    <property type="match status" value="1"/>
</dbReference>
<dbReference type="FunFam" id="1.10.510.10:FF:000038">
    <property type="entry name" value="serine/threonine-protein kinase N2 isoform X1"/>
    <property type="match status" value="1"/>
</dbReference>
<evidence type="ECO:0000256" key="5">
    <source>
        <dbReference type="ARBA" id="ARBA00004626"/>
    </source>
</evidence>
<dbReference type="InterPro" id="IPR011009">
    <property type="entry name" value="Kinase-like_dom_sf"/>
</dbReference>
<evidence type="ECO:0000256" key="7">
    <source>
        <dbReference type="ARBA" id="ARBA00012429"/>
    </source>
</evidence>
<evidence type="ECO:0000256" key="14">
    <source>
        <dbReference type="ARBA" id="ARBA00022777"/>
    </source>
</evidence>
<evidence type="ECO:0000256" key="10">
    <source>
        <dbReference type="ARBA" id="ARBA00022553"/>
    </source>
</evidence>
<evidence type="ECO:0000256" key="12">
    <source>
        <dbReference type="ARBA" id="ARBA00022737"/>
    </source>
</evidence>
<dbReference type="FunFam" id="3.30.200.20:FF:000058">
    <property type="entry name" value="Putative serine/threonine-protein kinase N2"/>
    <property type="match status" value="1"/>
</dbReference>
<keyword evidence="31" id="KW-1185">Reference proteome</keyword>
<feature type="region of interest" description="Disordered" evidence="26">
    <location>
        <begin position="116"/>
        <end position="149"/>
    </location>
</feature>
<evidence type="ECO:0000256" key="2">
    <source>
        <dbReference type="ARBA" id="ARBA00004214"/>
    </source>
</evidence>
<keyword evidence="16" id="KW-0805">Transcription regulation</keyword>
<dbReference type="PROSITE" id="PS00107">
    <property type="entry name" value="PROTEIN_KINASE_ATP"/>
    <property type="match status" value="1"/>
</dbReference>
<dbReference type="Proteomes" id="UP000887568">
    <property type="component" value="Unplaced"/>
</dbReference>
<dbReference type="SMART" id="SM00239">
    <property type="entry name" value="C2"/>
    <property type="match status" value="1"/>
</dbReference>
<keyword evidence="19" id="KW-0804">Transcription</keyword>
<dbReference type="InterPro" id="IPR011072">
    <property type="entry name" value="HR1_rho-bd"/>
</dbReference>
<dbReference type="InterPro" id="IPR017892">
    <property type="entry name" value="Pkinase_C"/>
</dbReference>
<comment type="similarity">
    <text evidence="6">Belongs to the protein kinase superfamily. AGC Ser/Thr protein kinase family. PKC subfamily.</text>
</comment>
<feature type="coiled-coil region" evidence="25">
    <location>
        <begin position="77"/>
        <end position="111"/>
    </location>
</feature>
<dbReference type="Pfam" id="PF00069">
    <property type="entry name" value="Pkinase"/>
    <property type="match status" value="1"/>
</dbReference>
<evidence type="ECO:0000256" key="9">
    <source>
        <dbReference type="ARBA" id="ARBA00022527"/>
    </source>
</evidence>
<feature type="compositionally biased region" description="Low complexity" evidence="26">
    <location>
        <begin position="365"/>
        <end position="378"/>
    </location>
</feature>
<dbReference type="GO" id="GO:0004697">
    <property type="term" value="F:diacylglycerol-dependent serine/threonine kinase activity"/>
    <property type="evidence" value="ECO:0007669"/>
    <property type="project" value="UniProtKB-EC"/>
</dbReference>
<dbReference type="CDD" id="cd11622">
    <property type="entry name" value="HR1_PKN_1"/>
    <property type="match status" value="1"/>
</dbReference>
<dbReference type="GO" id="GO:0005737">
    <property type="term" value="C:cytoplasm"/>
    <property type="evidence" value="ECO:0007669"/>
    <property type="project" value="UniProtKB-SubCell"/>
</dbReference>
<evidence type="ECO:0000313" key="31">
    <source>
        <dbReference type="Proteomes" id="UP000887568"/>
    </source>
</evidence>
<reference evidence="30" key="1">
    <citation type="submission" date="2022-11" db="UniProtKB">
        <authorList>
            <consortium name="EnsemblMetazoa"/>
        </authorList>
    </citation>
    <scope>IDENTIFICATION</scope>
</reference>
<keyword evidence="18" id="KW-0472">Membrane</keyword>
<evidence type="ECO:0000256" key="18">
    <source>
        <dbReference type="ARBA" id="ARBA00023136"/>
    </source>
</evidence>
<dbReference type="SMART" id="SM00133">
    <property type="entry name" value="S_TK_X"/>
    <property type="match status" value="1"/>
</dbReference>
<dbReference type="CDD" id="cd11623">
    <property type="entry name" value="HR1_PKN_2"/>
    <property type="match status" value="1"/>
</dbReference>
<evidence type="ECO:0000256" key="23">
    <source>
        <dbReference type="PROSITE-ProRule" id="PRU01207"/>
    </source>
</evidence>
<evidence type="ECO:0000256" key="3">
    <source>
        <dbReference type="ARBA" id="ARBA00004370"/>
    </source>
</evidence>
<comment type="catalytic activity">
    <reaction evidence="22">
        <text>L-seryl-[protein] + ATP = O-phospho-L-seryl-[protein] + ADP + H(+)</text>
        <dbReference type="Rhea" id="RHEA:17989"/>
        <dbReference type="Rhea" id="RHEA-COMP:9863"/>
        <dbReference type="Rhea" id="RHEA-COMP:11604"/>
        <dbReference type="ChEBI" id="CHEBI:15378"/>
        <dbReference type="ChEBI" id="CHEBI:29999"/>
        <dbReference type="ChEBI" id="CHEBI:30616"/>
        <dbReference type="ChEBI" id="CHEBI:83421"/>
        <dbReference type="ChEBI" id="CHEBI:456216"/>
        <dbReference type="EC" id="2.7.11.13"/>
    </reaction>
</comment>
<feature type="region of interest" description="Disordered" evidence="26">
    <location>
        <begin position="545"/>
        <end position="608"/>
    </location>
</feature>
<feature type="region of interest" description="Disordered" evidence="26">
    <location>
        <begin position="621"/>
        <end position="665"/>
    </location>
</feature>
<evidence type="ECO:0000256" key="24">
    <source>
        <dbReference type="PROSITE-ProRule" id="PRU10141"/>
    </source>
</evidence>
<sequence length="1006" mass="112737">MATESTTYYQGGGELGIGSLASHLSTRYGTDLDLSDASFQQNLDTIKDQIKKDIRKELKIKEGAENMRKVTTDKKSLANINNMVKQANIRLHELQQELNELNAHIVVNTDEIMAASGDASPLSPDHRRASSSEDGGGPLRPSGPTPNSRVAALEKQLAIEMKVKQGAENMLQMYSSGGKDRKMVAEAQQMLQDSKVKIEVIKMEILKVQQSMASNNLSSDSTHMDGTDLGYRRASAADLHLSPLEFRIEELRHHFKIELAVVEGFKNVAKMLSESRSDKKGLAEAERGMLESSHKLDILRLALERRIKELPLQSDSEKIQQIKDELATGKSQSYGTLPKPAALTGRLEVRLMGSQDLLETVPNRSKSNSSSGGAFSPGESRGLLKGKTSFHGRTGSRSSSTRRDELSTDISAILKLDNIQVGQTSFKPIGNQCWNQRFSIELDKSRELEISVLYKDWRSLCAVKFLRLEDFLDNQRHGLVLNLEPAGMLFAEITFFNPSIERRTKLQRQRKIFPKYKGKNFLRANQMNINVATWGRLMKRAIPPTCTSPTTLSPQGLPTVPPSLPPPVRERPSIPIQRLSFEGELPEITDRGAPSPKKTNGDQGGKRRIPEHEVEDALSAFDFLGSPGPSSAAPTPDLPKSESRPIVPQASTPVSPPASVPAQPHDISSNNFLTMDNFRCISVLGRGHFGKVLLAEYKNTGELFAIKALKKGDIIAREEVESLMCEKRIFETANSMRHPFLVNLFACFQTEAHVCFVMEYAIGGDLMMHIHTDVFSEPRTVFYTACVVLGLQYLHENNIVYRDLKLDNLLLDQEGFLKIADFGLCKEGMGFGDRTSTFCGTPEFLAPEVLTEPSYTRAVDWWGLGVLIFEMLVGESPFPGDDEEEVFDSIVNDEVRYPRFLSTEAIAIMRRLLRRNPERRLGSSRRDAEDVKKQAFFRNVKWEELLMRKSPPPFAPNIAHPEDVSNFDEEFTQERPILTPPARDPRSITEDEQDYFKDFNYIADWC</sequence>
<dbReference type="PROSITE" id="PS51285">
    <property type="entry name" value="AGC_KINASE_CTER"/>
    <property type="match status" value="1"/>
</dbReference>
<dbReference type="PANTHER" id="PTHR24351">
    <property type="entry name" value="RIBOSOMAL PROTEIN S6 KINASE"/>
    <property type="match status" value="1"/>
</dbReference>
<dbReference type="InterPro" id="IPR036274">
    <property type="entry name" value="HR1_rpt_sf"/>
</dbReference>
<dbReference type="SUPFAM" id="SSF46585">
    <property type="entry name" value="HR1 repeat"/>
    <property type="match status" value="3"/>
</dbReference>
<dbReference type="InterPro" id="IPR037313">
    <property type="entry name" value="PKN_HR1_1"/>
</dbReference>
<dbReference type="EnsemblMetazoa" id="XM_038207958.1">
    <property type="protein sequence ID" value="XP_038063886.1"/>
    <property type="gene ID" value="LOC119734453"/>
</dbReference>
<dbReference type="FunFam" id="1.10.287.160:FF:000002">
    <property type="entry name" value="Putative serine/threonine-protein kinase N2"/>
    <property type="match status" value="1"/>
</dbReference>
<keyword evidence="10" id="KW-0597">Phosphoprotein</keyword>
<dbReference type="Gene3D" id="3.30.200.20">
    <property type="entry name" value="Phosphorylase Kinase, domain 1"/>
    <property type="match status" value="1"/>
</dbReference>